<dbReference type="EnsemblBacteria" id="CAD71719">
    <property type="protein sequence ID" value="CAD71719"/>
    <property type="gene ID" value="RB720"/>
</dbReference>
<evidence type="ECO:0000313" key="9">
    <source>
        <dbReference type="EMBL" id="CAD71719.1"/>
    </source>
</evidence>
<comment type="cofactor">
    <cofactor evidence="1">
        <name>Ca(2+)</name>
        <dbReference type="ChEBI" id="CHEBI:29108"/>
    </cofactor>
</comment>
<dbReference type="Gene3D" id="3.40.720.10">
    <property type="entry name" value="Alkaline Phosphatase, subunit A"/>
    <property type="match status" value="2"/>
</dbReference>
<sequence length="446" mass="50090">MTELKSMNCFRLSAVVACFVLIAGVWPSHQTQAKQPNVVFLLSDDQSWTDYGFMGHPHIQTPNIDQLAKSGLVYERGYVTAPLCRPSLASLATGLYPHQTGIRGNDPVMPTGQNRRKNMQLFASLRTKMTASLHRQPSFIRSLKDNGYATLQTGKWWEENPLDHGFTDAMTHGDVSRGGRHGDVGLQIGRTTMKPVYDFVDSAVADDKPFFIWYGVFLPHAPHNAPDRLFNKYKDIAPNEPTARYWANVEWLDEGCGQIIQHLKDKGLYEDTIFIYTCDNGWVQDPNKMNASIRSKREPVEAGIRTPIIISHAGAVTPRRDSETLASNIDVAPTILKACGIEPPKAMPGLDLRDPETLRQRNRIFVDVYDHDSDLDQLDDLDNGLQARVVIDGWDKLIVRPSGKELFDLQVDPDDRNDLAAKQADKVERLSNIIDEWLESTPVIGN</sequence>
<evidence type="ECO:0000256" key="6">
    <source>
        <dbReference type="ARBA" id="ARBA00022837"/>
    </source>
</evidence>
<evidence type="ECO:0000256" key="1">
    <source>
        <dbReference type="ARBA" id="ARBA00001913"/>
    </source>
</evidence>
<feature type="signal peptide" evidence="7">
    <location>
        <begin position="1"/>
        <end position="33"/>
    </location>
</feature>
<comment type="similarity">
    <text evidence="2">Belongs to the sulfatase family.</text>
</comment>
<dbReference type="PATRIC" id="fig|243090.15.peg.344"/>
<keyword evidence="5" id="KW-0378">Hydrolase</keyword>
<dbReference type="OrthoDB" id="9779418at2"/>
<dbReference type="GO" id="GO:0016787">
    <property type="term" value="F:hydrolase activity"/>
    <property type="evidence" value="ECO:0007669"/>
    <property type="project" value="UniProtKB-KW"/>
</dbReference>
<gene>
    <name evidence="9" type="ordered locus">RB720</name>
</gene>
<dbReference type="InterPro" id="IPR000917">
    <property type="entry name" value="Sulfatase_N"/>
</dbReference>
<dbReference type="PANTHER" id="PTHR42693:SF42">
    <property type="entry name" value="ARYLSULFATASE G"/>
    <property type="match status" value="1"/>
</dbReference>
<dbReference type="eggNOG" id="COG3119">
    <property type="taxonomic scope" value="Bacteria"/>
</dbReference>
<dbReference type="STRING" id="243090.RB720"/>
<evidence type="ECO:0000313" key="10">
    <source>
        <dbReference type="Proteomes" id="UP000001025"/>
    </source>
</evidence>
<evidence type="ECO:0000256" key="4">
    <source>
        <dbReference type="ARBA" id="ARBA00022729"/>
    </source>
</evidence>
<dbReference type="PANTHER" id="PTHR42693">
    <property type="entry name" value="ARYLSULFATASE FAMILY MEMBER"/>
    <property type="match status" value="1"/>
</dbReference>
<dbReference type="KEGG" id="rba:RB720"/>
<protein>
    <submittedName>
        <fullName evidence="9">N-acetyl-galactosamine-6-sulfatase (GALNS)</fullName>
    </submittedName>
</protein>
<keyword evidence="6" id="KW-0106">Calcium</keyword>
<evidence type="ECO:0000256" key="5">
    <source>
        <dbReference type="ARBA" id="ARBA00022801"/>
    </source>
</evidence>
<dbReference type="InParanoid" id="Q7UYC5"/>
<keyword evidence="4 7" id="KW-0732">Signal</keyword>
<proteinExistence type="inferred from homology"/>
<evidence type="ECO:0000256" key="3">
    <source>
        <dbReference type="ARBA" id="ARBA00022723"/>
    </source>
</evidence>
<dbReference type="CDD" id="cd16027">
    <property type="entry name" value="SGSH"/>
    <property type="match status" value="1"/>
</dbReference>
<dbReference type="InterPro" id="IPR050738">
    <property type="entry name" value="Sulfatase"/>
</dbReference>
<keyword evidence="10" id="KW-1185">Reference proteome</keyword>
<accession>Q7UYC5</accession>
<dbReference type="SUPFAM" id="SSF53649">
    <property type="entry name" value="Alkaline phosphatase-like"/>
    <property type="match status" value="1"/>
</dbReference>
<feature type="chain" id="PRO_5004292322" evidence="7">
    <location>
        <begin position="34"/>
        <end position="446"/>
    </location>
</feature>
<evidence type="ECO:0000256" key="7">
    <source>
        <dbReference type="SAM" id="SignalP"/>
    </source>
</evidence>
<dbReference type="HOGENOM" id="CLU_006332_10_4_0"/>
<name>Q7UYC5_RHOBA</name>
<dbReference type="AlphaFoldDB" id="Q7UYC5"/>
<dbReference type="GO" id="GO:0046872">
    <property type="term" value="F:metal ion binding"/>
    <property type="evidence" value="ECO:0007669"/>
    <property type="project" value="UniProtKB-KW"/>
</dbReference>
<organism evidence="9 10">
    <name type="scientific">Rhodopirellula baltica (strain DSM 10527 / NCIMB 13988 / SH1)</name>
    <dbReference type="NCBI Taxonomy" id="243090"/>
    <lineage>
        <taxon>Bacteria</taxon>
        <taxon>Pseudomonadati</taxon>
        <taxon>Planctomycetota</taxon>
        <taxon>Planctomycetia</taxon>
        <taxon>Pirellulales</taxon>
        <taxon>Pirellulaceae</taxon>
        <taxon>Rhodopirellula</taxon>
    </lineage>
</organism>
<dbReference type="EMBL" id="BX294134">
    <property type="protein sequence ID" value="CAD71719.1"/>
    <property type="molecule type" value="Genomic_DNA"/>
</dbReference>
<evidence type="ECO:0000256" key="2">
    <source>
        <dbReference type="ARBA" id="ARBA00008779"/>
    </source>
</evidence>
<evidence type="ECO:0000259" key="8">
    <source>
        <dbReference type="Pfam" id="PF00884"/>
    </source>
</evidence>
<reference evidence="9 10" key="1">
    <citation type="journal article" date="2003" name="Proc. Natl. Acad. Sci. U.S.A.">
        <title>Complete genome sequence of the marine planctomycete Pirellula sp. strain 1.</title>
        <authorList>
            <person name="Gloeckner F.O."/>
            <person name="Kube M."/>
            <person name="Bauer M."/>
            <person name="Teeling H."/>
            <person name="Lombardot T."/>
            <person name="Ludwig W."/>
            <person name="Gade D."/>
            <person name="Beck A."/>
            <person name="Borzym K."/>
            <person name="Heitmann K."/>
            <person name="Rabus R."/>
            <person name="Schlesner H."/>
            <person name="Amann R."/>
            <person name="Reinhardt R."/>
        </authorList>
    </citation>
    <scope>NUCLEOTIDE SEQUENCE [LARGE SCALE GENOMIC DNA]</scope>
    <source>
        <strain evidence="10">DSM 10527 / NCIMB 13988 / SH1</strain>
    </source>
</reference>
<dbReference type="Pfam" id="PF00884">
    <property type="entry name" value="Sulfatase"/>
    <property type="match status" value="1"/>
</dbReference>
<dbReference type="InterPro" id="IPR017850">
    <property type="entry name" value="Alkaline_phosphatase_core_sf"/>
</dbReference>
<keyword evidence="3" id="KW-0479">Metal-binding</keyword>
<feature type="domain" description="Sulfatase N-terminal" evidence="8">
    <location>
        <begin position="36"/>
        <end position="341"/>
    </location>
</feature>
<dbReference type="Proteomes" id="UP000001025">
    <property type="component" value="Chromosome"/>
</dbReference>